<dbReference type="AlphaFoldDB" id="D8TV68"/>
<dbReference type="PANTHER" id="PTHR16027:SF6">
    <property type="entry name" value="DILUTE DOMAIN-CONTAINING PROTEIN"/>
    <property type="match status" value="1"/>
</dbReference>
<feature type="compositionally biased region" description="Low complexity" evidence="1">
    <location>
        <begin position="650"/>
        <end position="664"/>
    </location>
</feature>
<feature type="compositionally biased region" description="Low complexity" evidence="1">
    <location>
        <begin position="287"/>
        <end position="301"/>
    </location>
</feature>
<feature type="region of interest" description="Disordered" evidence="1">
    <location>
        <begin position="248"/>
        <end position="322"/>
    </location>
</feature>
<dbReference type="InterPro" id="IPR002710">
    <property type="entry name" value="Dilute_dom"/>
</dbReference>
<feature type="compositionally biased region" description="Low complexity" evidence="1">
    <location>
        <begin position="248"/>
        <end position="261"/>
    </location>
</feature>
<dbReference type="PANTHER" id="PTHR16027">
    <property type="entry name" value="DILUTE DOMAIN-CONTAINING PROTEIN YPR089W"/>
    <property type="match status" value="1"/>
</dbReference>
<dbReference type="SMART" id="SM01132">
    <property type="entry name" value="DIL"/>
    <property type="match status" value="1"/>
</dbReference>
<evidence type="ECO:0000313" key="4">
    <source>
        <dbReference type="Proteomes" id="UP000001058"/>
    </source>
</evidence>
<dbReference type="Proteomes" id="UP000001058">
    <property type="component" value="Unassembled WGS sequence"/>
</dbReference>
<proteinExistence type="predicted"/>
<dbReference type="OrthoDB" id="6108017at2759"/>
<dbReference type="Pfam" id="PF01843">
    <property type="entry name" value="DIL"/>
    <property type="match status" value="1"/>
</dbReference>
<dbReference type="KEGG" id="vcn:VOLCADRAFT_90836"/>
<feature type="compositionally biased region" description="Polar residues" evidence="1">
    <location>
        <begin position="266"/>
        <end position="275"/>
    </location>
</feature>
<dbReference type="STRING" id="3068.D8TV68"/>
<evidence type="ECO:0000313" key="3">
    <source>
        <dbReference type="EMBL" id="EFJ48524.1"/>
    </source>
</evidence>
<reference evidence="3 4" key="1">
    <citation type="journal article" date="2010" name="Science">
        <title>Genomic analysis of organismal complexity in the multicellular green alga Volvox carteri.</title>
        <authorList>
            <person name="Prochnik S.E."/>
            <person name="Umen J."/>
            <person name="Nedelcu A.M."/>
            <person name="Hallmann A."/>
            <person name="Miller S.M."/>
            <person name="Nishii I."/>
            <person name="Ferris P."/>
            <person name="Kuo A."/>
            <person name="Mitros T."/>
            <person name="Fritz-Laylin L.K."/>
            <person name="Hellsten U."/>
            <person name="Chapman J."/>
            <person name="Simakov O."/>
            <person name="Rensing S.A."/>
            <person name="Terry A."/>
            <person name="Pangilinan J."/>
            <person name="Kapitonov V."/>
            <person name="Jurka J."/>
            <person name="Salamov A."/>
            <person name="Shapiro H."/>
            <person name="Schmutz J."/>
            <person name="Grimwood J."/>
            <person name="Lindquist E."/>
            <person name="Lucas S."/>
            <person name="Grigoriev I.V."/>
            <person name="Schmitt R."/>
            <person name="Kirk D."/>
            <person name="Rokhsar D.S."/>
        </authorList>
    </citation>
    <scope>NUCLEOTIDE SEQUENCE [LARGE SCALE GENOMIC DNA]</scope>
    <source>
        <strain evidence="4">f. Nagariensis / Eve</strain>
    </source>
</reference>
<dbReference type="InParanoid" id="D8TV68"/>
<feature type="region of interest" description="Disordered" evidence="1">
    <location>
        <begin position="78"/>
        <end position="102"/>
    </location>
</feature>
<sequence length="777" mass="78851">MPAWVSAPWRKPPMHCKRINSALKKPKLIYRCCLRWGCFTGDSQASAILDNLSALLLAATDEDAILARTTALARARVAGTGTSSGGGGEEGRSGTILPSVSEEEGAQVEQVAVAAATREVAYWLAVTSVLLALIDPHLPVTCLSRTAPGAAAADGGAGIHLPAPLAVVAGDARASMARAASAAAAKVQELQKRMGNTISGMQLLGKNLLMRRRGKGGEGGAAAQQPSGAVKPEGGDVGHLEQVLEQGAGTQEPEAAAAAGEVHVETSPSTITINVSEGPGSLPPMPAGSTSTIRSSSPSAGAMEPAAGLSVRSSSPAPPPVTASAALHPVQVTFRQQLDFLVQKAYVQMRDSLKRHVSAVLPGCVQQPVLPSSPWNSPARREGHLSGSGATEQQEGAAGGTRPSSGQPAAAEGGSMSGSGGGVALSSTSHGSQGSSPQQPWLDLISVLSSHLALLREAHVPRILIRCLYKQVVVGMGDGTVTFVDVQLFNQLLLRPECCSTSNARYLVEGLQLLDTWLTGCRATAQSGAAAAAAGAAAGRGQEAPGQGHLPGRAGTGPVVVAAGEELAMLVEDLRHIRQAAHFLILANKGALRLDDFITMCPALNVQQLYRLATTFWDDSPPPLPPPAATAQSAVLLAATEADAGGGGPAAEAAVNGADATSGEGEQDVVEGGGAAVLEEMKRRHSVANNGGLIVTFLLDEDSVPLIVQGTGGGGGGGGVVARQLLQVINEPRLHEGLTEGLPPALRSEDCPPQAFAFMIDDGGATSASSAGGASNA</sequence>
<feature type="region of interest" description="Disordered" evidence="1">
    <location>
        <begin position="647"/>
        <end position="668"/>
    </location>
</feature>
<dbReference type="InterPro" id="IPR052072">
    <property type="entry name" value="Vascular_dev_regulator"/>
</dbReference>
<keyword evidence="4" id="KW-1185">Reference proteome</keyword>
<dbReference type="GeneID" id="9616735"/>
<name>D8TV68_VOLCA</name>
<feature type="region of interest" description="Disordered" evidence="1">
    <location>
        <begin position="212"/>
        <end position="235"/>
    </location>
</feature>
<accession>D8TV68</accession>
<feature type="compositionally biased region" description="Low complexity" evidence="1">
    <location>
        <begin position="424"/>
        <end position="436"/>
    </location>
</feature>
<protein>
    <submittedName>
        <fullName evidence="3">Class XI myosin MyoE</fullName>
    </submittedName>
</protein>
<dbReference type="EMBL" id="GL378339">
    <property type="protein sequence ID" value="EFJ48524.1"/>
    <property type="molecule type" value="Genomic_DNA"/>
</dbReference>
<dbReference type="eggNOG" id="KOG0160">
    <property type="taxonomic scope" value="Eukaryota"/>
</dbReference>
<evidence type="ECO:0000259" key="2">
    <source>
        <dbReference type="PROSITE" id="PS51126"/>
    </source>
</evidence>
<dbReference type="RefSeq" id="XP_002950323.1">
    <property type="nucleotide sequence ID" value="XM_002950277.1"/>
</dbReference>
<feature type="region of interest" description="Disordered" evidence="1">
    <location>
        <begin position="368"/>
        <end position="436"/>
    </location>
</feature>
<dbReference type="PROSITE" id="PS51126">
    <property type="entry name" value="DILUTE"/>
    <property type="match status" value="1"/>
</dbReference>
<gene>
    <name evidence="3" type="primary">myoE</name>
    <name evidence="3" type="ORF">VOLCADRAFT_90836</name>
</gene>
<feature type="domain" description="Dilute" evidence="2">
    <location>
        <begin position="324"/>
        <end position="639"/>
    </location>
</feature>
<evidence type="ECO:0000256" key="1">
    <source>
        <dbReference type="SAM" id="MobiDB-lite"/>
    </source>
</evidence>
<organism evidence="4">
    <name type="scientific">Volvox carteri f. nagariensis</name>
    <dbReference type="NCBI Taxonomy" id="3068"/>
    <lineage>
        <taxon>Eukaryota</taxon>
        <taxon>Viridiplantae</taxon>
        <taxon>Chlorophyta</taxon>
        <taxon>core chlorophytes</taxon>
        <taxon>Chlorophyceae</taxon>
        <taxon>CS clade</taxon>
        <taxon>Chlamydomonadales</taxon>
        <taxon>Volvocaceae</taxon>
        <taxon>Volvox</taxon>
    </lineage>
</organism>